<accession>A0ABT2CZS8</accession>
<evidence type="ECO:0000313" key="2">
    <source>
        <dbReference type="Proteomes" id="UP001204621"/>
    </source>
</evidence>
<organism evidence="1 2">
    <name type="scientific">Massilia terrae</name>
    <dbReference type="NCBI Taxonomy" id="1811224"/>
    <lineage>
        <taxon>Bacteria</taxon>
        <taxon>Pseudomonadati</taxon>
        <taxon>Pseudomonadota</taxon>
        <taxon>Betaproteobacteria</taxon>
        <taxon>Burkholderiales</taxon>
        <taxon>Oxalobacteraceae</taxon>
        <taxon>Telluria group</taxon>
        <taxon>Massilia</taxon>
    </lineage>
</organism>
<dbReference type="RefSeq" id="WP_258812638.1">
    <property type="nucleotide sequence ID" value="NZ_JANUGU010000005.1"/>
</dbReference>
<dbReference type="EMBL" id="JANUGU010000005">
    <property type="protein sequence ID" value="MCS0659447.1"/>
    <property type="molecule type" value="Genomic_DNA"/>
</dbReference>
<proteinExistence type="predicted"/>
<gene>
    <name evidence="1" type="ORF">NX778_15360</name>
</gene>
<reference evidence="1 2" key="1">
    <citation type="submission" date="2022-08" db="EMBL/GenBank/DDBJ databases">
        <title>Reclassification of Massilia species as members of the genera Telluria, Duganella, Pseudoduganella, Mokoshia gen. nov. and Zemynaea gen. nov. using orthogonal and non-orthogonal genome-based approaches.</title>
        <authorList>
            <person name="Bowman J.P."/>
        </authorList>
    </citation>
    <scope>NUCLEOTIDE SEQUENCE [LARGE SCALE GENOMIC DNA]</scope>
    <source>
        <strain evidence="1 2">JCM 31606</strain>
    </source>
</reference>
<name>A0ABT2CZS8_9BURK</name>
<dbReference type="Proteomes" id="UP001204621">
    <property type="component" value="Unassembled WGS sequence"/>
</dbReference>
<sequence length="98" mass="10186">MSAATITQAHSKGLRHHISALVENVRGFATELFAAHGGWLAPAAKTAFQRAKPQAGKGLTAMEAGIEATAAGIHALANRAESHSPSLSIELRYIASRG</sequence>
<comment type="caution">
    <text evidence="1">The sequence shown here is derived from an EMBL/GenBank/DDBJ whole genome shotgun (WGS) entry which is preliminary data.</text>
</comment>
<protein>
    <recommendedName>
        <fullName evidence="3">WXG100 family type VII secretion target</fullName>
    </recommendedName>
</protein>
<evidence type="ECO:0008006" key="3">
    <source>
        <dbReference type="Google" id="ProtNLM"/>
    </source>
</evidence>
<keyword evidence="2" id="KW-1185">Reference proteome</keyword>
<evidence type="ECO:0000313" key="1">
    <source>
        <dbReference type="EMBL" id="MCS0659447.1"/>
    </source>
</evidence>